<reference evidence="1" key="1">
    <citation type="submission" date="2022-02" db="EMBL/GenBank/DDBJ databases">
        <title>Plant Genome Project.</title>
        <authorList>
            <person name="Zhang R.-G."/>
        </authorList>
    </citation>
    <scope>NUCLEOTIDE SEQUENCE</scope>
    <source>
        <strain evidence="1">AT1</strain>
    </source>
</reference>
<comment type="caution">
    <text evidence="1">The sequence shown here is derived from an EMBL/GenBank/DDBJ whole genome shotgun (WGS) entry which is preliminary data.</text>
</comment>
<evidence type="ECO:0000313" key="1">
    <source>
        <dbReference type="EMBL" id="KAI8534634.1"/>
    </source>
</evidence>
<accession>A0ACC0M214</accession>
<gene>
    <name evidence="1" type="ORF">RHMOL_Rhmol10G0105500</name>
</gene>
<sequence>MDSTNASAPLLKVEGVTQLPPTLVETTIVKVEVIDTGKNENSVNGSGVGSGEGSVAVNGGGGESGDVDSEVTDIFGRMLSVVQTSPRAVCIFSAVEERTSRVAPNGRSKRRRVSTNQTVSIVIFTLTWRFLAVPW</sequence>
<proteinExistence type="predicted"/>
<organism evidence="1 2">
    <name type="scientific">Rhododendron molle</name>
    <name type="common">Chinese azalea</name>
    <name type="synonym">Azalea mollis</name>
    <dbReference type="NCBI Taxonomy" id="49168"/>
    <lineage>
        <taxon>Eukaryota</taxon>
        <taxon>Viridiplantae</taxon>
        <taxon>Streptophyta</taxon>
        <taxon>Embryophyta</taxon>
        <taxon>Tracheophyta</taxon>
        <taxon>Spermatophyta</taxon>
        <taxon>Magnoliopsida</taxon>
        <taxon>eudicotyledons</taxon>
        <taxon>Gunneridae</taxon>
        <taxon>Pentapetalae</taxon>
        <taxon>asterids</taxon>
        <taxon>Ericales</taxon>
        <taxon>Ericaceae</taxon>
        <taxon>Ericoideae</taxon>
        <taxon>Rhodoreae</taxon>
        <taxon>Rhododendron</taxon>
    </lineage>
</organism>
<evidence type="ECO:0000313" key="2">
    <source>
        <dbReference type="Proteomes" id="UP001062846"/>
    </source>
</evidence>
<protein>
    <submittedName>
        <fullName evidence="1">Uncharacterized protein</fullName>
    </submittedName>
</protein>
<dbReference type="EMBL" id="CM046397">
    <property type="protein sequence ID" value="KAI8534634.1"/>
    <property type="molecule type" value="Genomic_DNA"/>
</dbReference>
<keyword evidence="2" id="KW-1185">Reference proteome</keyword>
<dbReference type="Proteomes" id="UP001062846">
    <property type="component" value="Chromosome 10"/>
</dbReference>
<name>A0ACC0M214_RHOML</name>